<feature type="domain" description="CBS" evidence="2">
    <location>
        <begin position="8"/>
        <end position="67"/>
    </location>
</feature>
<dbReference type="RefSeq" id="WP_145770016.1">
    <property type="nucleotide sequence ID" value="NZ_LR778301.1"/>
</dbReference>
<dbReference type="InterPro" id="IPR046342">
    <property type="entry name" value="CBS_dom_sf"/>
</dbReference>
<dbReference type="Pfam" id="PF00571">
    <property type="entry name" value="CBS"/>
    <property type="match status" value="2"/>
</dbReference>
<dbReference type="EMBL" id="LR778301">
    <property type="protein sequence ID" value="CAB1367897.1"/>
    <property type="molecule type" value="Genomic_DNA"/>
</dbReference>
<keyword evidence="1" id="KW-0129">CBS domain</keyword>
<reference evidence="3 4" key="1">
    <citation type="submission" date="2020-03" db="EMBL/GenBank/DDBJ databases">
        <authorList>
            <consortium name="Genoscope - CEA"/>
            <person name="William W."/>
        </authorList>
    </citation>
    <scope>NUCLEOTIDE SEQUENCE [LARGE SCALE GENOMIC DNA]</scope>
    <source>
        <strain evidence="4">DSM 16959</strain>
    </source>
</reference>
<evidence type="ECO:0000256" key="1">
    <source>
        <dbReference type="ARBA" id="ARBA00023122"/>
    </source>
</evidence>
<dbReference type="Proteomes" id="UP000515733">
    <property type="component" value="Chromosome"/>
</dbReference>
<dbReference type="Gene3D" id="3.10.580.10">
    <property type="entry name" value="CBS-domain"/>
    <property type="match status" value="1"/>
</dbReference>
<dbReference type="SUPFAM" id="SSF54631">
    <property type="entry name" value="CBS-domain pair"/>
    <property type="match status" value="1"/>
</dbReference>
<name>A0A6S6XV27_9PROT</name>
<evidence type="ECO:0000313" key="4">
    <source>
        <dbReference type="Proteomes" id="UP000515733"/>
    </source>
</evidence>
<dbReference type="InterPro" id="IPR051257">
    <property type="entry name" value="Diverse_CBS-Domain"/>
</dbReference>
<dbReference type="PROSITE" id="PS51371">
    <property type="entry name" value="CBS"/>
    <property type="match status" value="2"/>
</dbReference>
<dbReference type="KEGG" id="doe:DENOEST_0732"/>
<gene>
    <name evidence="3" type="ORF">DENOEST_0732</name>
</gene>
<proteinExistence type="predicted"/>
<evidence type="ECO:0000313" key="3">
    <source>
        <dbReference type="EMBL" id="CAB1367897.1"/>
    </source>
</evidence>
<organism evidence="3 4">
    <name type="scientific">Denitratisoma oestradiolicum</name>
    <dbReference type="NCBI Taxonomy" id="311182"/>
    <lineage>
        <taxon>Bacteria</taxon>
        <taxon>Pseudomonadati</taxon>
        <taxon>Pseudomonadota</taxon>
        <taxon>Betaproteobacteria</taxon>
        <taxon>Nitrosomonadales</taxon>
        <taxon>Sterolibacteriaceae</taxon>
        <taxon>Denitratisoma</taxon>
    </lineage>
</organism>
<dbReference type="PANTHER" id="PTHR43080:SF2">
    <property type="entry name" value="CBS DOMAIN-CONTAINING PROTEIN"/>
    <property type="match status" value="1"/>
</dbReference>
<evidence type="ECO:0000259" key="2">
    <source>
        <dbReference type="PROSITE" id="PS51371"/>
    </source>
</evidence>
<accession>A0A6S6XV27</accession>
<dbReference type="InterPro" id="IPR000644">
    <property type="entry name" value="CBS_dom"/>
</dbReference>
<dbReference type="PANTHER" id="PTHR43080">
    <property type="entry name" value="CBS DOMAIN-CONTAINING PROTEIN CBSX3, MITOCHONDRIAL"/>
    <property type="match status" value="1"/>
</dbReference>
<dbReference type="SMART" id="SM00116">
    <property type="entry name" value="CBS"/>
    <property type="match status" value="2"/>
</dbReference>
<dbReference type="OrthoDB" id="9807125at2"/>
<protein>
    <submittedName>
        <fullName evidence="3">CBS domain-containing protein</fullName>
    </submittedName>
</protein>
<feature type="domain" description="CBS" evidence="2">
    <location>
        <begin position="75"/>
        <end position="130"/>
    </location>
</feature>
<dbReference type="AlphaFoldDB" id="A0A6S6XV27"/>
<sequence>MQVREILAIKGAVLYTISPGKTLAEAIAVMTEQDVGSLVCFEGGRMVGMLTFREVLKAIRAHGAAWENLGVDKVMVREPLVANPDVEVDELRRIMVDHHMRYLPVMEEGTLLGVISFHDVARAVLEEQSFENRMLKAYIRDWPEEEQPARS</sequence>
<keyword evidence="4" id="KW-1185">Reference proteome</keyword>